<accession>A0A2L0UZQ8</accession>
<sequence>MSTLHKVVFTSEHGDSKPIFLSRIPYFNEKIFGIEDWPMMQVSDIFSFYKNGLEESTTVFLSNIPE</sequence>
<evidence type="ECO:0000313" key="1">
    <source>
        <dbReference type="EMBL" id="AUZ95000.1"/>
    </source>
</evidence>
<dbReference type="RefSeq" id="YP_009611883.1">
    <property type="nucleotide sequence ID" value="NC_042013.1"/>
</dbReference>
<dbReference type="KEGG" id="vg:40088221"/>
<dbReference type="GeneID" id="40088221"/>
<name>A0A2L0UZQ8_9CAUD</name>
<keyword evidence="2" id="KW-1185">Reference proteome</keyword>
<dbReference type="EMBL" id="MF403008">
    <property type="protein sequence ID" value="AUZ95000.1"/>
    <property type="molecule type" value="Genomic_DNA"/>
</dbReference>
<proteinExistence type="predicted"/>
<dbReference type="Proteomes" id="UP000223025">
    <property type="component" value="Segment"/>
</dbReference>
<evidence type="ECO:0000313" key="2">
    <source>
        <dbReference type="Proteomes" id="UP000223025"/>
    </source>
</evidence>
<protein>
    <submittedName>
        <fullName evidence="1">Uncharacterized protein</fullName>
    </submittedName>
</protein>
<organism evidence="1 2">
    <name type="scientific">Agrobacterium phage Atu_ph07</name>
    <dbReference type="NCBI Taxonomy" id="2024264"/>
    <lineage>
        <taxon>Viruses</taxon>
        <taxon>Duplodnaviria</taxon>
        <taxon>Heunggongvirae</taxon>
        <taxon>Uroviricota</taxon>
        <taxon>Caudoviricetes</taxon>
        <taxon>Polybotosvirus</taxon>
        <taxon>Polybotosvirus Atuph07</taxon>
    </lineage>
</organism>
<reference evidence="1 2" key="1">
    <citation type="submission" date="2017-06" db="EMBL/GenBank/DDBJ databases">
        <authorList>
            <person name="Kim H.J."/>
            <person name="Triplett B.A."/>
        </authorList>
    </citation>
    <scope>NUCLEOTIDE SEQUENCE [LARGE SCALE GENOMIC DNA]</scope>
</reference>